<dbReference type="GO" id="GO:0016209">
    <property type="term" value="F:antioxidant activity"/>
    <property type="evidence" value="ECO:0007669"/>
    <property type="project" value="InterPro"/>
</dbReference>
<organism evidence="2 3">
    <name type="scientific">Hymenobacter fodinae</name>
    <dbReference type="NCBI Taxonomy" id="2510796"/>
    <lineage>
        <taxon>Bacteria</taxon>
        <taxon>Pseudomonadati</taxon>
        <taxon>Bacteroidota</taxon>
        <taxon>Cytophagia</taxon>
        <taxon>Cytophagales</taxon>
        <taxon>Hymenobacteraceae</taxon>
        <taxon>Hymenobacter</taxon>
    </lineage>
</organism>
<proteinExistence type="predicted"/>
<accession>A0A4Z0PCC6</accession>
<protein>
    <submittedName>
        <fullName evidence="2">Redoxin domain-containing protein</fullName>
    </submittedName>
</protein>
<dbReference type="PANTHER" id="PTHR43640:SF1">
    <property type="entry name" value="THIOREDOXIN-DEPENDENT PEROXIREDOXIN"/>
    <property type="match status" value="1"/>
</dbReference>
<sequence length="237" mass="25355">MSLTSFLRQWRALGQSNSMLTKSLNHLITIFPTCMSLRRISIITAAALLFCTVAVSVARAQGSRSVADFSLKNSANTEVSLKSYAGKKAVVVVFVNPNCAFSRLYQNRLSTLASGYSGRGVEFLFIDTPINLEASADGTDAEKLKIKTTGGADVPLLVDEGQKVSAMLGATKTPEAILLQPVGDGFAVRYKGAIDDNAQVEAYVKERYLQQALDNVLAGRAAGVTDKRAAGCLIKQN</sequence>
<dbReference type="Gene3D" id="3.40.30.10">
    <property type="entry name" value="Glutaredoxin"/>
    <property type="match status" value="1"/>
</dbReference>
<keyword evidence="3" id="KW-1185">Reference proteome</keyword>
<dbReference type="GO" id="GO:0016491">
    <property type="term" value="F:oxidoreductase activity"/>
    <property type="evidence" value="ECO:0007669"/>
    <property type="project" value="InterPro"/>
</dbReference>
<dbReference type="AlphaFoldDB" id="A0A4Z0PCC6"/>
<gene>
    <name evidence="2" type="ORF">EU556_05675</name>
</gene>
<comment type="caution">
    <text evidence="2">The sequence shown here is derived from an EMBL/GenBank/DDBJ whole genome shotgun (WGS) entry which is preliminary data.</text>
</comment>
<dbReference type="PANTHER" id="PTHR43640">
    <property type="entry name" value="OS07G0260300 PROTEIN"/>
    <property type="match status" value="1"/>
</dbReference>
<evidence type="ECO:0000313" key="2">
    <source>
        <dbReference type="EMBL" id="TGE10306.1"/>
    </source>
</evidence>
<feature type="domain" description="Thioredoxin" evidence="1">
    <location>
        <begin position="60"/>
        <end position="187"/>
    </location>
</feature>
<dbReference type="InterPro" id="IPR047262">
    <property type="entry name" value="PRX-like1"/>
</dbReference>
<dbReference type="InterPro" id="IPR036249">
    <property type="entry name" value="Thioredoxin-like_sf"/>
</dbReference>
<dbReference type="OrthoDB" id="9809746at2"/>
<dbReference type="SUPFAM" id="SSF52833">
    <property type="entry name" value="Thioredoxin-like"/>
    <property type="match status" value="1"/>
</dbReference>
<dbReference type="PROSITE" id="PS51352">
    <property type="entry name" value="THIOREDOXIN_2"/>
    <property type="match status" value="1"/>
</dbReference>
<dbReference type="Proteomes" id="UP000298337">
    <property type="component" value="Unassembled WGS sequence"/>
</dbReference>
<dbReference type="EMBL" id="SRLA01000001">
    <property type="protein sequence ID" value="TGE10306.1"/>
    <property type="molecule type" value="Genomic_DNA"/>
</dbReference>
<name>A0A4Z0PCC6_9BACT</name>
<reference evidence="2 3" key="1">
    <citation type="submission" date="2019-04" db="EMBL/GenBank/DDBJ databases">
        <authorList>
            <person name="Feng G."/>
            <person name="Zhang J."/>
            <person name="Zhu H."/>
        </authorList>
    </citation>
    <scope>NUCLEOTIDE SEQUENCE [LARGE SCALE GENOMIC DNA]</scope>
    <source>
        <strain evidence="2 3">92R-1</strain>
    </source>
</reference>
<evidence type="ECO:0000313" key="3">
    <source>
        <dbReference type="Proteomes" id="UP000298337"/>
    </source>
</evidence>
<evidence type="ECO:0000259" key="1">
    <source>
        <dbReference type="PROSITE" id="PS51352"/>
    </source>
</evidence>
<dbReference type="InterPro" id="IPR013766">
    <property type="entry name" value="Thioredoxin_domain"/>
</dbReference>
<dbReference type="Pfam" id="PF00578">
    <property type="entry name" value="AhpC-TSA"/>
    <property type="match status" value="1"/>
</dbReference>
<dbReference type="InterPro" id="IPR000866">
    <property type="entry name" value="AhpC/TSA"/>
</dbReference>